<dbReference type="CDD" id="cd07377">
    <property type="entry name" value="WHTH_GntR"/>
    <property type="match status" value="1"/>
</dbReference>
<dbReference type="InterPro" id="IPR051446">
    <property type="entry name" value="HTH_trans_reg/aminotransferase"/>
</dbReference>
<dbReference type="InterPro" id="IPR015421">
    <property type="entry name" value="PyrdxlP-dep_Trfase_major"/>
</dbReference>
<dbReference type="eggNOG" id="COG1167">
    <property type="taxonomic scope" value="Bacteria"/>
</dbReference>
<dbReference type="KEGG" id="mmar:MODMU_0159"/>
<name>I4EQG8_MODI5</name>
<protein>
    <submittedName>
        <fullName evidence="7">Transcriptional regulator, GntR family protein</fullName>
    </submittedName>
</protein>
<organism evidence="7 8">
    <name type="scientific">Modestobacter italicus (strain DSM 44449 / CECT 9708 / BC 501)</name>
    <dbReference type="NCBI Taxonomy" id="2732864"/>
    <lineage>
        <taxon>Bacteria</taxon>
        <taxon>Bacillati</taxon>
        <taxon>Actinomycetota</taxon>
        <taxon>Actinomycetes</taxon>
        <taxon>Geodermatophilales</taxon>
        <taxon>Geodermatophilaceae</taxon>
        <taxon>Modestobacter</taxon>
    </lineage>
</organism>
<dbReference type="InterPro" id="IPR004839">
    <property type="entry name" value="Aminotransferase_I/II_large"/>
</dbReference>
<dbReference type="STRING" id="477641.MODMU_0159"/>
<proteinExistence type="inferred from homology"/>
<dbReference type="Gene3D" id="1.10.10.10">
    <property type="entry name" value="Winged helix-like DNA-binding domain superfamily/Winged helix DNA-binding domain"/>
    <property type="match status" value="1"/>
</dbReference>
<dbReference type="Proteomes" id="UP000006461">
    <property type="component" value="Chromosome"/>
</dbReference>
<dbReference type="EMBL" id="FO203431">
    <property type="protein sequence ID" value="CCH85631.1"/>
    <property type="molecule type" value="Genomic_DNA"/>
</dbReference>
<sequence length="471" mass="49290">MPGTDFLQLDPAAAPARGLTDWLTAAVRAAVLDGRLTAGDRLPATRTLAADLGTARGVVVEAYQRLVDEGLVAARPGAGTVVLPRSVAVPPRPAVATPAGPVRLPVPTDRPLLDGVIDLSPGVPDLAAFPRAAWLRAERAVLRDASAADLGYGDPRGSARLRGELAGWLGRTRGLQVAPEQVLVVAGVAQALALLAQTLRSRAAVAIAVEDPGSRGAREEFVHWGLRPVGVPVDAEGLVVPALPAVPAVVVTPAHQFPTGVVLSPARRRELLAWARDGGGLVVEDDYDAEHRYDRAPVPALQPSAPEHVAHTGSTSKTLAPGMRLGWLVAPAGWDADLVAAKHASDLGSPALPQLVLAELLRSGEYDRHLRRVRGRQRARRDALLAALTRFLPEAQVSGVAAGLHLLVTFPGSDADDVAQAASAREAGVVVHPLSWHRTTPGDPGLVIGYAASPPDRLHAAVERLARALHR</sequence>
<dbReference type="OMA" id="RRHRAWI"/>
<keyword evidence="3" id="KW-0805">Transcription regulation</keyword>
<comment type="similarity">
    <text evidence="1">In the C-terminal section; belongs to the class-I pyridoxal-phosphate-dependent aminotransferase family.</text>
</comment>
<keyword evidence="2" id="KW-0663">Pyridoxal phosphate</keyword>
<dbReference type="SUPFAM" id="SSF53383">
    <property type="entry name" value="PLP-dependent transferases"/>
    <property type="match status" value="1"/>
</dbReference>
<feature type="domain" description="HTH gntR-type" evidence="6">
    <location>
        <begin position="17"/>
        <end position="85"/>
    </location>
</feature>
<dbReference type="GO" id="GO:0003700">
    <property type="term" value="F:DNA-binding transcription factor activity"/>
    <property type="evidence" value="ECO:0007669"/>
    <property type="project" value="InterPro"/>
</dbReference>
<dbReference type="OrthoDB" id="594134at2"/>
<dbReference type="PATRIC" id="fig|477641.3.peg.159"/>
<evidence type="ECO:0000256" key="5">
    <source>
        <dbReference type="ARBA" id="ARBA00023163"/>
    </source>
</evidence>
<dbReference type="PANTHER" id="PTHR46577">
    <property type="entry name" value="HTH-TYPE TRANSCRIPTIONAL REGULATORY PROTEIN GABR"/>
    <property type="match status" value="1"/>
</dbReference>
<dbReference type="Pfam" id="PF00155">
    <property type="entry name" value="Aminotran_1_2"/>
    <property type="match status" value="1"/>
</dbReference>
<reference evidence="7 8" key="1">
    <citation type="journal article" date="2012" name="J. Bacteriol.">
        <title>Genome Sequence of Radiation-Resistant Modestobacter marinus Strain BC501, a Representative Actinobacterium That Thrives on Calcareous Stone Surfaces.</title>
        <authorList>
            <person name="Normand P."/>
            <person name="Gury J."/>
            <person name="Pujic P."/>
            <person name="Chouaia B."/>
            <person name="Crotti E."/>
            <person name="Brusetti L."/>
            <person name="Daffonchio D."/>
            <person name="Vacherie B."/>
            <person name="Barbe V."/>
            <person name="Medigue C."/>
            <person name="Calteau A."/>
            <person name="Ghodhbane-Gtari F."/>
            <person name="Essoussi I."/>
            <person name="Nouioui I."/>
            <person name="Abbassi-Ghozzi I."/>
            <person name="Gtari M."/>
        </authorList>
    </citation>
    <scope>NUCLEOTIDE SEQUENCE [LARGE SCALE GENOMIC DNA]</scope>
    <source>
        <strain evidence="8">BC 501</strain>
    </source>
</reference>
<evidence type="ECO:0000313" key="7">
    <source>
        <dbReference type="EMBL" id="CCH85631.1"/>
    </source>
</evidence>
<dbReference type="InterPro" id="IPR036388">
    <property type="entry name" value="WH-like_DNA-bd_sf"/>
</dbReference>
<dbReference type="Pfam" id="PF00392">
    <property type="entry name" value="GntR"/>
    <property type="match status" value="1"/>
</dbReference>
<keyword evidence="8" id="KW-1185">Reference proteome</keyword>
<dbReference type="HOGENOM" id="CLU_017584_0_1_11"/>
<evidence type="ECO:0000256" key="4">
    <source>
        <dbReference type="ARBA" id="ARBA00023125"/>
    </source>
</evidence>
<dbReference type="InterPro" id="IPR036390">
    <property type="entry name" value="WH_DNA-bd_sf"/>
</dbReference>
<evidence type="ECO:0000259" key="6">
    <source>
        <dbReference type="PROSITE" id="PS50949"/>
    </source>
</evidence>
<evidence type="ECO:0000256" key="2">
    <source>
        <dbReference type="ARBA" id="ARBA00022898"/>
    </source>
</evidence>
<keyword evidence="4" id="KW-0238">DNA-binding</keyword>
<dbReference type="PANTHER" id="PTHR46577:SF1">
    <property type="entry name" value="HTH-TYPE TRANSCRIPTIONAL REGULATORY PROTEIN GABR"/>
    <property type="match status" value="1"/>
</dbReference>
<keyword evidence="5" id="KW-0804">Transcription</keyword>
<dbReference type="GO" id="GO:0003677">
    <property type="term" value="F:DNA binding"/>
    <property type="evidence" value="ECO:0007669"/>
    <property type="project" value="UniProtKB-KW"/>
</dbReference>
<gene>
    <name evidence="7" type="ordered locus">MODMU_0159</name>
</gene>
<dbReference type="SMART" id="SM00345">
    <property type="entry name" value="HTH_GNTR"/>
    <property type="match status" value="1"/>
</dbReference>
<dbReference type="GO" id="GO:0030170">
    <property type="term" value="F:pyridoxal phosphate binding"/>
    <property type="evidence" value="ECO:0007669"/>
    <property type="project" value="InterPro"/>
</dbReference>
<dbReference type="AlphaFoldDB" id="I4EQG8"/>
<accession>I4EQG8</accession>
<evidence type="ECO:0000256" key="1">
    <source>
        <dbReference type="ARBA" id="ARBA00005384"/>
    </source>
</evidence>
<dbReference type="CDD" id="cd00609">
    <property type="entry name" value="AAT_like"/>
    <property type="match status" value="1"/>
</dbReference>
<dbReference type="InterPro" id="IPR000524">
    <property type="entry name" value="Tscrpt_reg_HTH_GntR"/>
</dbReference>
<dbReference type="PROSITE" id="PS50949">
    <property type="entry name" value="HTH_GNTR"/>
    <property type="match status" value="1"/>
</dbReference>
<dbReference type="Gene3D" id="3.40.640.10">
    <property type="entry name" value="Type I PLP-dependent aspartate aminotransferase-like (Major domain)"/>
    <property type="match status" value="1"/>
</dbReference>
<evidence type="ECO:0000313" key="8">
    <source>
        <dbReference type="Proteomes" id="UP000006461"/>
    </source>
</evidence>
<dbReference type="SUPFAM" id="SSF46785">
    <property type="entry name" value="Winged helix' DNA-binding domain"/>
    <property type="match status" value="1"/>
</dbReference>
<dbReference type="InterPro" id="IPR015424">
    <property type="entry name" value="PyrdxlP-dep_Trfase"/>
</dbReference>
<evidence type="ECO:0000256" key="3">
    <source>
        <dbReference type="ARBA" id="ARBA00023015"/>
    </source>
</evidence>